<feature type="non-terminal residue" evidence="17">
    <location>
        <position position="2123"/>
    </location>
</feature>
<evidence type="ECO:0000256" key="6">
    <source>
        <dbReference type="ARBA" id="ARBA00022989"/>
    </source>
</evidence>
<feature type="domain" description="Fibronectin type-III" evidence="16">
    <location>
        <begin position="610"/>
        <end position="701"/>
    </location>
</feature>
<evidence type="ECO:0000256" key="1">
    <source>
        <dbReference type="ARBA" id="ARBA00004479"/>
    </source>
</evidence>
<dbReference type="OrthoDB" id="246387at2"/>
<dbReference type="Pfam" id="PF13517">
    <property type="entry name" value="FG-GAP_3"/>
    <property type="match status" value="1"/>
</dbReference>
<dbReference type="EC" id="2.7.11.1" evidence="2"/>
<reference evidence="17 18" key="1">
    <citation type="submission" date="2019-01" db="EMBL/GenBank/DDBJ databases">
        <title>Litorilituus lipolytica sp. nov., isolated from intertidal sand of the Yellow Sea in China.</title>
        <authorList>
            <person name="Liu A."/>
        </authorList>
    </citation>
    <scope>NUCLEOTIDE SEQUENCE [LARGE SCALE GENOMIC DNA]</scope>
    <source>
        <strain evidence="17 18">RZ04</strain>
    </source>
</reference>
<evidence type="ECO:0000256" key="14">
    <source>
        <dbReference type="SAM" id="SignalP"/>
    </source>
</evidence>
<dbReference type="PROSITE" id="PS50853">
    <property type="entry name" value="FN3"/>
    <property type="match status" value="1"/>
</dbReference>
<dbReference type="PANTHER" id="PTHR47460">
    <property type="entry name" value="SERINE/THREONINE-PROTEIN KINASE-LIKE PROTEIN ACR4"/>
    <property type="match status" value="1"/>
</dbReference>
<dbReference type="Gene3D" id="2.40.128.340">
    <property type="match status" value="1"/>
</dbReference>
<proteinExistence type="predicted"/>
<dbReference type="SUPFAM" id="SSF50965">
    <property type="entry name" value="Galactose oxidase, central domain"/>
    <property type="match status" value="1"/>
</dbReference>
<dbReference type="GO" id="GO:0004674">
    <property type="term" value="F:protein serine/threonine kinase activity"/>
    <property type="evidence" value="ECO:0007669"/>
    <property type="project" value="UniProtKB-KW"/>
</dbReference>
<feature type="compositionally biased region" description="Acidic residues" evidence="13">
    <location>
        <begin position="1977"/>
        <end position="1988"/>
    </location>
</feature>
<comment type="catalytic activity">
    <reaction evidence="11">
        <text>L-threonyl-[protein] + ATP = O-phospho-L-threonyl-[protein] + ADP + H(+)</text>
        <dbReference type="Rhea" id="RHEA:46608"/>
        <dbReference type="Rhea" id="RHEA-COMP:11060"/>
        <dbReference type="Rhea" id="RHEA-COMP:11605"/>
        <dbReference type="ChEBI" id="CHEBI:15378"/>
        <dbReference type="ChEBI" id="CHEBI:30013"/>
        <dbReference type="ChEBI" id="CHEBI:30616"/>
        <dbReference type="ChEBI" id="CHEBI:61977"/>
        <dbReference type="ChEBI" id="CHEBI:456216"/>
        <dbReference type="EC" id="2.7.11.1"/>
    </reaction>
</comment>
<protein>
    <recommendedName>
        <fullName evidence="2">non-specific serine/threonine protein kinase</fullName>
        <ecNumber evidence="2">2.7.11.1</ecNumber>
    </recommendedName>
</protein>
<dbReference type="Gene3D" id="2.130.10.30">
    <property type="entry name" value="Regulator of chromosome condensation 1/beta-lactamase-inhibitor protein II"/>
    <property type="match status" value="2"/>
</dbReference>
<dbReference type="InterPro" id="IPR013517">
    <property type="entry name" value="FG-GAP"/>
</dbReference>
<dbReference type="SUPFAM" id="SSF69318">
    <property type="entry name" value="Integrin alpha N-terminal domain"/>
    <property type="match status" value="1"/>
</dbReference>
<feature type="signal peptide" evidence="14">
    <location>
        <begin position="1"/>
        <end position="25"/>
    </location>
</feature>
<keyword evidence="3" id="KW-0812">Transmembrane</keyword>
<comment type="catalytic activity">
    <reaction evidence="12">
        <text>L-seryl-[protein] + ATP = O-phospho-L-seryl-[protein] + ADP + H(+)</text>
        <dbReference type="Rhea" id="RHEA:17989"/>
        <dbReference type="Rhea" id="RHEA-COMP:9863"/>
        <dbReference type="Rhea" id="RHEA-COMP:11604"/>
        <dbReference type="ChEBI" id="CHEBI:15378"/>
        <dbReference type="ChEBI" id="CHEBI:29999"/>
        <dbReference type="ChEBI" id="CHEBI:30616"/>
        <dbReference type="ChEBI" id="CHEBI:83421"/>
        <dbReference type="ChEBI" id="CHEBI:456216"/>
        <dbReference type="EC" id="2.7.11.1"/>
    </reaction>
</comment>
<evidence type="ECO:0000256" key="9">
    <source>
        <dbReference type="ARBA" id="ARBA00023170"/>
    </source>
</evidence>
<evidence type="ECO:0000256" key="13">
    <source>
        <dbReference type="SAM" id="MobiDB-lite"/>
    </source>
</evidence>
<dbReference type="SUPFAM" id="SSF49265">
    <property type="entry name" value="Fibronectin type III"/>
    <property type="match status" value="2"/>
</dbReference>
<dbReference type="Pfam" id="PF02494">
    <property type="entry name" value="HYR"/>
    <property type="match status" value="1"/>
</dbReference>
<evidence type="ECO:0000256" key="10">
    <source>
        <dbReference type="ARBA" id="ARBA00023180"/>
    </source>
</evidence>
<gene>
    <name evidence="17" type="ORF">EPA86_02530</name>
</gene>
<dbReference type="Pfam" id="PF13540">
    <property type="entry name" value="RCC1_2"/>
    <property type="match status" value="5"/>
</dbReference>
<dbReference type="InterPro" id="IPR036116">
    <property type="entry name" value="FN3_sf"/>
</dbReference>
<dbReference type="InterPro" id="IPR032350">
    <property type="entry name" value="Nbr1_FW"/>
</dbReference>
<dbReference type="Pfam" id="PF16158">
    <property type="entry name" value="N_BRCA1_IG"/>
    <property type="match status" value="1"/>
</dbReference>
<dbReference type="CDD" id="cd14947">
    <property type="entry name" value="NBR1_like"/>
    <property type="match status" value="1"/>
</dbReference>
<comment type="caution">
    <text evidence="17">The sequence shown here is derived from an EMBL/GenBank/DDBJ whole genome shotgun (WGS) entry which is preliminary data.</text>
</comment>
<evidence type="ECO:0000256" key="7">
    <source>
        <dbReference type="ARBA" id="ARBA00023136"/>
    </source>
</evidence>
<feature type="region of interest" description="Disordered" evidence="13">
    <location>
        <begin position="1956"/>
        <end position="1988"/>
    </location>
</feature>
<evidence type="ECO:0000259" key="15">
    <source>
        <dbReference type="PROSITE" id="PS50825"/>
    </source>
</evidence>
<dbReference type="PANTHER" id="PTHR47460:SF1">
    <property type="entry name" value="SERINE_THREONINE-PROTEIN KINASE-LIKE PROTEIN ACR4"/>
    <property type="match status" value="1"/>
</dbReference>
<evidence type="ECO:0000313" key="17">
    <source>
        <dbReference type="EMBL" id="TPH18384.1"/>
    </source>
</evidence>
<keyword evidence="10" id="KW-0325">Glycoprotein</keyword>
<dbReference type="InterPro" id="IPR003961">
    <property type="entry name" value="FN3_dom"/>
</dbReference>
<name>A0A502L5D3_9GAMM</name>
<keyword evidence="5" id="KW-0677">Repeat</keyword>
<dbReference type="SUPFAM" id="SSF50985">
    <property type="entry name" value="RCC1/BLIP-II"/>
    <property type="match status" value="2"/>
</dbReference>
<dbReference type="InterPro" id="IPR013783">
    <property type="entry name" value="Ig-like_fold"/>
</dbReference>
<keyword evidence="6" id="KW-1133">Transmembrane helix</keyword>
<dbReference type="Pfam" id="PF24681">
    <property type="entry name" value="Kelch_KLHDC2_KLHL20_DRC7"/>
    <property type="match status" value="1"/>
</dbReference>
<evidence type="ECO:0000256" key="4">
    <source>
        <dbReference type="ARBA" id="ARBA00022729"/>
    </source>
</evidence>
<organism evidence="17 18">
    <name type="scientific">Litorilituus lipolyticus</name>
    <dbReference type="NCBI Taxonomy" id="2491017"/>
    <lineage>
        <taxon>Bacteria</taxon>
        <taxon>Pseudomonadati</taxon>
        <taxon>Pseudomonadota</taxon>
        <taxon>Gammaproteobacteria</taxon>
        <taxon>Alteromonadales</taxon>
        <taxon>Colwelliaceae</taxon>
        <taxon>Litorilituus</taxon>
    </lineage>
</organism>
<dbReference type="RefSeq" id="WP_140601580.1">
    <property type="nucleotide sequence ID" value="NZ_SAWY01000004.1"/>
</dbReference>
<dbReference type="InterPro" id="IPR015915">
    <property type="entry name" value="Kelch-typ_b-propeller"/>
</dbReference>
<dbReference type="InterPro" id="IPR028994">
    <property type="entry name" value="Integrin_alpha_N"/>
</dbReference>
<keyword evidence="9" id="KW-0675">Receptor</keyword>
<evidence type="ECO:0000256" key="3">
    <source>
        <dbReference type="ARBA" id="ARBA00022692"/>
    </source>
</evidence>
<sequence>MNIKKLIKKSAAIATLLTVTTAANAAWTPDSNYIQEQYTDGKQYRYSLAAAEPLSWSVFSVQLFEFNTKGGYDVGYNYIFSYNFGEGIDVESDGYTNPSLMTRADLDISAAAWLKVVDPGFNMSFLKNEPFEFGIIEFFSGTNINIDEEINLGPIEARLPFKHDVGNLADMVVFETGIYDDDYSKTTYFDLARVAKLSGVSGKIGVARGLNGGIGFGFSAIDYYNNSTLIGRQEHLAYGVDVSNLAGTDISITRRDYVFSVEPTITAGVAIMADISMLGWNVAVYYPDPEEADPALISGTASINVELPVSVSTTTPKVYSVPSQAEPEIISQELYPVQVTLASSKGSVNFSSAGGDCSGIHCAININVGEDVTLTAQALSGYDHIWSGDCKQLNQRCVVSSTNTTSQNVSLTYINRVAPVITLPNDITVTAPAYNSSMSVSLGNASAIDDIDGSVAVLPSTTGPFGVGEHEITWQAIDSSGNRATAIQRVTVNSPANAAVFLRETVLDGTKFDGGEQFQKTWTMVNVGANTWNSSYCLKHNTGVSIGNTTSTCVTGTVASGESFTFSVTMTAPTSSSSDTSYRDYWRMNVNNQFFGAGIWVDITVNGMLAPTFQTQLALDGGNANTLSWSQPSGTSFYRLQRSEYPSSGYNDIYSGANISYTDEGLTPNTIYYYRILACADNSGVSCSEYSAPISLQTAMPTSDETLLIQSYTASSVSVEQGETTSLAATIYNPGYISSSNWFEAAFVLSTDNAFDDSDTLIYRSGSSGFTLANGNTESFSYQYTVSNSVTAGSYYLLACAIYKKSASKQGIYCQPKSFTVTDVAVDVPGTPSKPYVNYTQGEFSVSLEWNNSSGGDYYRLLRSTSSNGSYGEIYSGVDFSYIDTNVSDGNSYYYKLKSCQSSYITTCSAESTYSSVSITSSVDNDFYVNSVSLLSKTGLNLDLQSSQRYTGNSTTLLSVQLGFYLSNDIDCSAEQDTFLAEVESGLNASDITDREHVTVTLPSGLTGSWFICSIADHNDTYQETDESNNSAYVLVTTDVPLPTVVFPRWGGQSDYKVDLSWPSVSGAGHYFVERSSTPDFSVVDWWDETSGTSIITGSTSVSNKEILACTEAYFRLNACSDHFLDNCSTSPVVKVTTPADNAPDPIATDIGMNFVALSWEGSTCGSSDFVLTRYDSSYGDTILYVGSDTSFTDKYNLSPNKTYTYKLRHLESITGYYNNRESDRSSGLVVTTLTSEENNEWEPVSEADEINNYTQYATVTFKNKIWMIGGKNNGVRVNSIWSSDDNENWQLELGNAPFTARSSISAVVHNDKVYVFGGYDDIDGYKGDIWTSDDGKTWLKVLENAPYPLRLRAAITSFNNKLWVIGGDDLVDNSELSDVWSSPDGSNWIQHTSNAPFGKRMNTAVYQTKDKLFIAGGYTTDSSAYGGRFPRADIWSSQDGITWNKELDEAPWGYRFGHEVVSFNKYFWLFGGDHIQPEFVENSAEQIFDKIYKYADDKNDVWRSEDGINWVEYDTGSVLPENADVSVFDNHILVNNPADSVFWKAALGHSPDVIQKKISIAGFSLNGSQLTIDTSLLAGFAENTFTYQWYLNGEKINDSTNTSLHLTNYQAGDQLGARLRLVDSNEDMQTLWTEPVTIISPNSNQDSDNDSLPDVWEFEHGRDPFVADYQVSAGATHTCAKNDNEVTCWGDNSYGQTNVPALLNPKQISAGGNHSCALDSSGVKCWGRNDYNQSAVPALLNVKSISTGSYHSCAIDDTGVVCWGRSNENQTTPPQLANPTMISAGGLHSCAIDDNGVQCWGSNSYSQATPPMLANPKQISLGGYHSCAIDDNGVQCWGKNTDNQTSVPSLTNPKYISAGFYHSCAIDDIGINCWGKNEPWLLNAPAISKPTTLSLGGLHSCALGNEGITCWGENSSNQSGIALSFDTDGDGMTNTFENEHGLNAYNASDAALDSDNDGLTNLEEYQAGTDPHNNDTDGDGTVDGEDEDPLDASVGGTAIKHDINGDGKADIFWHNSQTGQSYVYLMNGKSVLQAESPSTREETQWQVVGRGDFNGDGKADILWREQTTGANEIDLMSGVTISSTVSFGTVSTDWQVAGVGDINGDKVDDVLWQNVNTGMIYG</sequence>
<dbReference type="EMBL" id="SAWY01000004">
    <property type="protein sequence ID" value="TPH18384.1"/>
    <property type="molecule type" value="Genomic_DNA"/>
</dbReference>
<evidence type="ECO:0000256" key="2">
    <source>
        <dbReference type="ARBA" id="ARBA00012513"/>
    </source>
</evidence>
<evidence type="ECO:0000256" key="5">
    <source>
        <dbReference type="ARBA" id="ARBA00022737"/>
    </source>
</evidence>
<dbReference type="Proteomes" id="UP000315303">
    <property type="component" value="Unassembled WGS sequence"/>
</dbReference>
<evidence type="ECO:0000259" key="16">
    <source>
        <dbReference type="PROSITE" id="PS50853"/>
    </source>
</evidence>
<evidence type="ECO:0000256" key="12">
    <source>
        <dbReference type="ARBA" id="ARBA00048679"/>
    </source>
</evidence>
<evidence type="ECO:0000256" key="11">
    <source>
        <dbReference type="ARBA" id="ARBA00047899"/>
    </source>
</evidence>
<dbReference type="Gene3D" id="2.60.40.10">
    <property type="entry name" value="Immunoglobulins"/>
    <property type="match status" value="5"/>
</dbReference>
<dbReference type="InterPro" id="IPR009091">
    <property type="entry name" value="RCC1/BLIP-II"/>
</dbReference>
<accession>A0A502L5D3</accession>
<feature type="chain" id="PRO_5021370398" description="non-specific serine/threonine protein kinase" evidence="14">
    <location>
        <begin position="26"/>
        <end position="2123"/>
    </location>
</feature>
<dbReference type="PROSITE" id="PS50012">
    <property type="entry name" value="RCC1_3"/>
    <property type="match status" value="1"/>
</dbReference>
<evidence type="ECO:0000256" key="8">
    <source>
        <dbReference type="ARBA" id="ARBA00023157"/>
    </source>
</evidence>
<dbReference type="GO" id="GO:0016020">
    <property type="term" value="C:membrane"/>
    <property type="evidence" value="ECO:0007669"/>
    <property type="project" value="UniProtKB-SubCell"/>
</dbReference>
<feature type="domain" description="HYR" evidence="15">
    <location>
        <begin position="414"/>
        <end position="494"/>
    </location>
</feature>
<dbReference type="PROSITE" id="PS50825">
    <property type="entry name" value="HYR"/>
    <property type="match status" value="1"/>
</dbReference>
<evidence type="ECO:0000313" key="18">
    <source>
        <dbReference type="Proteomes" id="UP000315303"/>
    </source>
</evidence>
<dbReference type="InterPro" id="IPR011043">
    <property type="entry name" value="Gal_Oxase/kelch_b-propeller"/>
</dbReference>
<dbReference type="InterPro" id="IPR003410">
    <property type="entry name" value="HYR_dom"/>
</dbReference>
<comment type="subcellular location">
    <subcellularLocation>
        <location evidence="1">Membrane</location>
        <topology evidence="1">Single-pass type I membrane protein</topology>
    </subcellularLocation>
</comment>
<dbReference type="SMART" id="SM00060">
    <property type="entry name" value="FN3"/>
    <property type="match status" value="3"/>
</dbReference>
<keyword evidence="4 14" id="KW-0732">Signal</keyword>
<dbReference type="InterPro" id="IPR000408">
    <property type="entry name" value="Reg_chr_condens"/>
</dbReference>
<dbReference type="Gene3D" id="2.120.10.80">
    <property type="entry name" value="Kelch-type beta propeller"/>
    <property type="match status" value="1"/>
</dbReference>
<keyword evidence="7" id="KW-0472">Membrane</keyword>
<keyword evidence="18" id="KW-1185">Reference proteome</keyword>
<keyword evidence="8" id="KW-1015">Disulfide bond</keyword>